<dbReference type="Proteomes" id="UP000322530">
    <property type="component" value="Unassembled WGS sequence"/>
</dbReference>
<protein>
    <submittedName>
        <fullName evidence="3">Glycosyltransferase WbuB</fullName>
    </submittedName>
</protein>
<dbReference type="AlphaFoldDB" id="A0A5A5TES7"/>
<sequence>MMQLALASDDEEKEKVPHILFVTPYYPPEITPPAMRIHEMALRLVRLGHQVTVLTTFPNFPSGVVPLAYRGHRQLREQKDGITIVRVWSYISPNRGFLRRILAQLSFGCVAPFLGGSAVGQPDVIIVESPPLFNAIAGRLLASWKRCPFIFTVADLWPEVAVKMGMLRNRLLIRLAEWLEWTTYQRAALVWVVTEGLRAILLQRGLAASHIFVVTNGVDCTTFCPSVKALARAELAWDNRFTVLYAGSHGPSHGLGAIIDTAERLHACKDIRIILVGDGAEKEALMADAQRRGLSNITFLDPQPYERIPLLLAASDACLATASKAILFQGVLPVKMYEAMACARPIILAVDGEACRVAIQEAGAAIYAEPENPAAIADAILYLHEHPFEAEVLGQRGRAFVEQHFDRNQLVKKLHQQIMTVLHRNDTTPYHEWLADSAPFQLPETEPLSSACGSRDRGSAI</sequence>
<feature type="domain" description="Glycosyl transferase family 1" evidence="1">
    <location>
        <begin position="232"/>
        <end position="398"/>
    </location>
</feature>
<evidence type="ECO:0000313" key="4">
    <source>
        <dbReference type="Proteomes" id="UP000322530"/>
    </source>
</evidence>
<keyword evidence="3" id="KW-0808">Transferase</keyword>
<dbReference type="CDD" id="cd03794">
    <property type="entry name" value="GT4_WbuB-like"/>
    <property type="match status" value="1"/>
</dbReference>
<keyword evidence="4" id="KW-1185">Reference proteome</keyword>
<dbReference type="Pfam" id="PF00534">
    <property type="entry name" value="Glycos_transf_1"/>
    <property type="match status" value="1"/>
</dbReference>
<feature type="domain" description="Glycosyltransferase subfamily 4-like N-terminal" evidence="2">
    <location>
        <begin position="34"/>
        <end position="217"/>
    </location>
</feature>
<dbReference type="InterPro" id="IPR050194">
    <property type="entry name" value="Glycosyltransferase_grp1"/>
</dbReference>
<reference evidence="3 4" key="1">
    <citation type="submission" date="2019-01" db="EMBL/GenBank/DDBJ databases">
        <title>Draft genome sequence of Dictyobacter sp. Uno17.</title>
        <authorList>
            <person name="Wang C.M."/>
            <person name="Zheng Y."/>
            <person name="Sakai Y."/>
            <person name="Abe K."/>
            <person name="Yokota A."/>
            <person name="Yabe S."/>
        </authorList>
    </citation>
    <scope>NUCLEOTIDE SEQUENCE [LARGE SCALE GENOMIC DNA]</scope>
    <source>
        <strain evidence="3 4">Uno17</strain>
    </source>
</reference>
<dbReference type="EMBL" id="BIXY01000059">
    <property type="protein sequence ID" value="GCF10071.1"/>
    <property type="molecule type" value="Genomic_DNA"/>
</dbReference>
<evidence type="ECO:0000313" key="3">
    <source>
        <dbReference type="EMBL" id="GCF10071.1"/>
    </source>
</evidence>
<dbReference type="Pfam" id="PF13579">
    <property type="entry name" value="Glyco_trans_4_4"/>
    <property type="match status" value="1"/>
</dbReference>
<accession>A0A5A5TES7</accession>
<dbReference type="PANTHER" id="PTHR45947:SF3">
    <property type="entry name" value="SULFOQUINOVOSYL TRANSFERASE SQD2"/>
    <property type="match status" value="1"/>
</dbReference>
<evidence type="ECO:0000259" key="2">
    <source>
        <dbReference type="Pfam" id="PF13579"/>
    </source>
</evidence>
<dbReference type="GO" id="GO:0016758">
    <property type="term" value="F:hexosyltransferase activity"/>
    <property type="evidence" value="ECO:0007669"/>
    <property type="project" value="TreeGrafter"/>
</dbReference>
<dbReference type="InterPro" id="IPR001296">
    <property type="entry name" value="Glyco_trans_1"/>
</dbReference>
<dbReference type="PANTHER" id="PTHR45947">
    <property type="entry name" value="SULFOQUINOVOSYL TRANSFERASE SQD2"/>
    <property type="match status" value="1"/>
</dbReference>
<proteinExistence type="predicted"/>
<name>A0A5A5TES7_9CHLR</name>
<organism evidence="3 4">
    <name type="scientific">Dictyobacter arantiisoli</name>
    <dbReference type="NCBI Taxonomy" id="2014874"/>
    <lineage>
        <taxon>Bacteria</taxon>
        <taxon>Bacillati</taxon>
        <taxon>Chloroflexota</taxon>
        <taxon>Ktedonobacteria</taxon>
        <taxon>Ktedonobacterales</taxon>
        <taxon>Dictyobacteraceae</taxon>
        <taxon>Dictyobacter</taxon>
    </lineage>
</organism>
<dbReference type="SUPFAM" id="SSF53756">
    <property type="entry name" value="UDP-Glycosyltransferase/glycogen phosphorylase"/>
    <property type="match status" value="1"/>
</dbReference>
<dbReference type="Gene3D" id="3.40.50.2000">
    <property type="entry name" value="Glycogen Phosphorylase B"/>
    <property type="match status" value="2"/>
</dbReference>
<comment type="caution">
    <text evidence="3">The sequence shown here is derived from an EMBL/GenBank/DDBJ whole genome shotgun (WGS) entry which is preliminary data.</text>
</comment>
<gene>
    <name evidence="3" type="ORF">KDI_36350</name>
</gene>
<dbReference type="InterPro" id="IPR028098">
    <property type="entry name" value="Glyco_trans_4-like_N"/>
</dbReference>
<evidence type="ECO:0000259" key="1">
    <source>
        <dbReference type="Pfam" id="PF00534"/>
    </source>
</evidence>